<gene>
    <name evidence="1" type="ORF">EV656_102460</name>
</gene>
<name>A0A4R2NY77_RHOAD</name>
<keyword evidence="2" id="KW-1185">Reference proteome</keyword>
<evidence type="ECO:0000313" key="1">
    <source>
        <dbReference type="EMBL" id="TCP26491.1"/>
    </source>
</evidence>
<evidence type="ECO:0000313" key="2">
    <source>
        <dbReference type="Proteomes" id="UP000295733"/>
    </source>
</evidence>
<organism evidence="1 2">
    <name type="scientific">Rhodovulum adriaticum</name>
    <name type="common">Rhodopseudomonas adriatica</name>
    <dbReference type="NCBI Taxonomy" id="35804"/>
    <lineage>
        <taxon>Bacteria</taxon>
        <taxon>Pseudomonadati</taxon>
        <taxon>Pseudomonadota</taxon>
        <taxon>Alphaproteobacteria</taxon>
        <taxon>Rhodobacterales</taxon>
        <taxon>Paracoccaceae</taxon>
        <taxon>Rhodovulum</taxon>
    </lineage>
</organism>
<dbReference type="EMBL" id="SLXL01000002">
    <property type="protein sequence ID" value="TCP26491.1"/>
    <property type="molecule type" value="Genomic_DNA"/>
</dbReference>
<comment type="caution">
    <text evidence="1">The sequence shown here is derived from an EMBL/GenBank/DDBJ whole genome shotgun (WGS) entry which is preliminary data.</text>
</comment>
<sequence length="64" mass="7162">MEQPKTSEQMATIGTQAKAAIDMATDLQKQIQKVQGDGIDELESLKSELDVVREMVITLQENER</sequence>
<protein>
    <submittedName>
        <fullName evidence="1">Uncharacterized protein</fullName>
    </submittedName>
</protein>
<dbReference type="AlphaFoldDB" id="A0A4R2NY77"/>
<reference evidence="1 2" key="1">
    <citation type="submission" date="2019-03" db="EMBL/GenBank/DDBJ databases">
        <title>Genomic Encyclopedia of Type Strains, Phase IV (KMG-IV): sequencing the most valuable type-strain genomes for metagenomic binning, comparative biology and taxonomic classification.</title>
        <authorList>
            <person name="Goeker M."/>
        </authorList>
    </citation>
    <scope>NUCLEOTIDE SEQUENCE [LARGE SCALE GENOMIC DNA]</scope>
    <source>
        <strain evidence="1 2">DSM 2781</strain>
    </source>
</reference>
<accession>A0A4R2NY77</accession>
<dbReference type="Proteomes" id="UP000295733">
    <property type="component" value="Unassembled WGS sequence"/>
</dbReference>
<proteinExistence type="predicted"/>